<feature type="region of interest" description="Disordered" evidence="4">
    <location>
        <begin position="785"/>
        <end position="814"/>
    </location>
</feature>
<evidence type="ECO:0000313" key="7">
    <source>
        <dbReference type="EMBL" id="CAL4122353.1"/>
    </source>
</evidence>
<dbReference type="InterPro" id="IPR003599">
    <property type="entry name" value="Ig_sub"/>
</dbReference>
<feature type="domain" description="Ig-like" evidence="6">
    <location>
        <begin position="162"/>
        <end position="269"/>
    </location>
</feature>
<dbReference type="GO" id="GO:0016020">
    <property type="term" value="C:membrane"/>
    <property type="evidence" value="ECO:0007669"/>
    <property type="project" value="UniProtKB-SubCell"/>
</dbReference>
<comment type="caution">
    <text evidence="7">The sequence shown here is derived from an EMBL/GenBank/DDBJ whole genome shotgun (WGS) entry which is preliminary data.</text>
</comment>
<dbReference type="Pfam" id="PF13927">
    <property type="entry name" value="Ig_3"/>
    <property type="match status" value="2"/>
</dbReference>
<feature type="compositionally biased region" description="Polar residues" evidence="4">
    <location>
        <begin position="757"/>
        <end position="770"/>
    </location>
</feature>
<feature type="domain" description="Ig-like" evidence="6">
    <location>
        <begin position="384"/>
        <end position="457"/>
    </location>
</feature>
<dbReference type="SUPFAM" id="SSF48726">
    <property type="entry name" value="Immunoglobulin"/>
    <property type="match status" value="4"/>
</dbReference>
<evidence type="ECO:0000256" key="5">
    <source>
        <dbReference type="SAM" id="Phobius"/>
    </source>
</evidence>
<reference evidence="7 8" key="1">
    <citation type="submission" date="2024-05" db="EMBL/GenBank/DDBJ databases">
        <authorList>
            <person name="Wallberg A."/>
        </authorList>
    </citation>
    <scope>NUCLEOTIDE SEQUENCE [LARGE SCALE GENOMIC DNA]</scope>
</reference>
<evidence type="ECO:0000259" key="6">
    <source>
        <dbReference type="PROSITE" id="PS50835"/>
    </source>
</evidence>
<dbReference type="InterPro" id="IPR003598">
    <property type="entry name" value="Ig_sub2"/>
</dbReference>
<name>A0AAV2RB44_MEGNR</name>
<dbReference type="PANTHER" id="PTHR23278">
    <property type="entry name" value="SIDESTEP PROTEIN"/>
    <property type="match status" value="1"/>
</dbReference>
<dbReference type="Gene3D" id="2.60.40.10">
    <property type="entry name" value="Immunoglobulins"/>
    <property type="match status" value="6"/>
</dbReference>
<evidence type="ECO:0000256" key="3">
    <source>
        <dbReference type="ARBA" id="ARBA00023157"/>
    </source>
</evidence>
<dbReference type="CDD" id="cd00063">
    <property type="entry name" value="FN3"/>
    <property type="match status" value="1"/>
</dbReference>
<keyword evidence="5" id="KW-0812">Transmembrane</keyword>
<dbReference type="InterPro" id="IPR003961">
    <property type="entry name" value="FN3_dom"/>
</dbReference>
<organism evidence="7 8">
    <name type="scientific">Meganyctiphanes norvegica</name>
    <name type="common">Northern krill</name>
    <name type="synonym">Thysanopoda norvegica</name>
    <dbReference type="NCBI Taxonomy" id="48144"/>
    <lineage>
        <taxon>Eukaryota</taxon>
        <taxon>Metazoa</taxon>
        <taxon>Ecdysozoa</taxon>
        <taxon>Arthropoda</taxon>
        <taxon>Crustacea</taxon>
        <taxon>Multicrustacea</taxon>
        <taxon>Malacostraca</taxon>
        <taxon>Eumalacostraca</taxon>
        <taxon>Eucarida</taxon>
        <taxon>Euphausiacea</taxon>
        <taxon>Euphausiidae</taxon>
        <taxon>Meganyctiphanes</taxon>
    </lineage>
</organism>
<dbReference type="Proteomes" id="UP001497623">
    <property type="component" value="Unassembled WGS sequence"/>
</dbReference>
<feature type="domain" description="Ig-like" evidence="6">
    <location>
        <begin position="274"/>
        <end position="364"/>
    </location>
</feature>
<dbReference type="InterPro" id="IPR036179">
    <property type="entry name" value="Ig-like_dom_sf"/>
</dbReference>
<proteinExistence type="predicted"/>
<feature type="region of interest" description="Disordered" evidence="4">
    <location>
        <begin position="701"/>
        <end position="770"/>
    </location>
</feature>
<sequence>YSIDARSGPFHSATHWSDLGARAYFNLNAFPPGLVIHGVNRDDEGDYRCRVDFRLKPSRNARIRLNVVVPTSSVTISINNDTVSGIIGPFPVGRALDLTCTASGGHPLPTITWWNEGLLVDSFSEVVTEEATYNTLTLHHMRHSDLYRKFTCQAVNSNLTMPKAETVTLDLIFPLEEVSILERPGAMAEGQNYSILCEAKGSRPPAVITWWLDEIELTDTQQEVLFEASITHSILNLKPDKSDDGAILSCRAYNPLKNDTIIEDNTNVTVHYPPDVTLQLAEDCSIISIQENDSIAFECLTEAKPNAYSTTWFINDKQVEPNLSSGILIQNHTLQLHKVSRDSSGLYTCKAANTQGNTTSNAININVKYAPVCGLHKKYVYYGGQKEAFNITCNVEAHPAPTLFKWALNTSLGINYIAETRFLNGHSQSTILYTTHSPEDFGSLLCWAENEVGQQIDPCRFTVAASVVPEPVHNCTFGHSPTVIGGVMVDCQVGWGGGLDQTYSVEVTLDEQVLAKLVDHKDAHFSITGLKPGSKYKLSVVSHNAKGSSVPNIINMDMPVGLAEKHTSSEHGESNDILFASPILGMLVGIAGAIIICLTILVAIHLWNDVKRCKHHSNRRDYDKDDMEVRSFDGGSLISQEISGSDIIILKADQHSSKENEHIYQFIRAQDNVYVEPRTLITKNLVGTLERKDRMAIIISKSPRSSMGGHQSPIHSIGNPHIYNTLTSSCQSHRNSVSSSSSSPPPGRGSPDRESTGRYSPASSVSSNPRISSLFASRRGSSSTIIHQPDCYMPNTAGDSITTPLVMPSNEITL</sequence>
<evidence type="ECO:0000313" key="8">
    <source>
        <dbReference type="Proteomes" id="UP001497623"/>
    </source>
</evidence>
<evidence type="ECO:0000256" key="2">
    <source>
        <dbReference type="ARBA" id="ARBA00023136"/>
    </source>
</evidence>
<accession>A0AAV2RB44</accession>
<dbReference type="PANTHER" id="PTHR23278:SF19">
    <property type="entry name" value="OBSCURIN"/>
    <property type="match status" value="1"/>
</dbReference>
<feature type="transmembrane region" description="Helical" evidence="5">
    <location>
        <begin position="583"/>
        <end position="607"/>
    </location>
</feature>
<feature type="domain" description="Ig-like" evidence="6">
    <location>
        <begin position="70"/>
        <end position="158"/>
    </location>
</feature>
<dbReference type="Pfam" id="PF08205">
    <property type="entry name" value="C2-set_2"/>
    <property type="match status" value="1"/>
</dbReference>
<dbReference type="InterPro" id="IPR013783">
    <property type="entry name" value="Ig-like_fold"/>
</dbReference>
<protein>
    <recommendedName>
        <fullName evidence="6">Ig-like domain-containing protein</fullName>
    </recommendedName>
</protein>
<evidence type="ECO:0000256" key="4">
    <source>
        <dbReference type="SAM" id="MobiDB-lite"/>
    </source>
</evidence>
<feature type="non-terminal residue" evidence="7">
    <location>
        <position position="1"/>
    </location>
</feature>
<dbReference type="InterPro" id="IPR007110">
    <property type="entry name" value="Ig-like_dom"/>
</dbReference>
<comment type="subcellular location">
    <subcellularLocation>
        <location evidence="1">Membrane</location>
        <topology evidence="1">Single-pass membrane protein</topology>
    </subcellularLocation>
</comment>
<gene>
    <name evidence="7" type="ORF">MNOR_LOCUS23075</name>
</gene>
<feature type="compositionally biased region" description="Low complexity" evidence="4">
    <location>
        <begin position="728"/>
        <end position="742"/>
    </location>
</feature>
<evidence type="ECO:0000256" key="1">
    <source>
        <dbReference type="ARBA" id="ARBA00004167"/>
    </source>
</evidence>
<dbReference type="EMBL" id="CAXKWB010019979">
    <property type="protein sequence ID" value="CAL4122353.1"/>
    <property type="molecule type" value="Genomic_DNA"/>
</dbReference>
<keyword evidence="3" id="KW-1015">Disulfide bond</keyword>
<dbReference type="AlphaFoldDB" id="A0AAV2RB44"/>
<dbReference type="InterPro" id="IPR036116">
    <property type="entry name" value="FN3_sf"/>
</dbReference>
<dbReference type="InterPro" id="IPR013162">
    <property type="entry name" value="CD80_C2-set"/>
</dbReference>
<keyword evidence="2 5" id="KW-0472">Membrane</keyword>
<dbReference type="SUPFAM" id="SSF49265">
    <property type="entry name" value="Fibronectin type III"/>
    <property type="match status" value="1"/>
</dbReference>
<dbReference type="SMART" id="SM00408">
    <property type="entry name" value="IGc2"/>
    <property type="match status" value="3"/>
</dbReference>
<keyword evidence="5" id="KW-1133">Transmembrane helix</keyword>
<keyword evidence="8" id="KW-1185">Reference proteome</keyword>
<dbReference type="PROSITE" id="PS50835">
    <property type="entry name" value="IG_LIKE"/>
    <property type="match status" value="4"/>
</dbReference>
<dbReference type="SMART" id="SM00409">
    <property type="entry name" value="IG"/>
    <property type="match status" value="4"/>
</dbReference>